<reference evidence="2 3" key="1">
    <citation type="journal article" date="2017" name="Genome Announc.">
        <title>Draft Genome Sequence of a Sporulating and Motile Strain of Lachnotalea glycerini Isolated from Water in Quebec City, Canada.</title>
        <authorList>
            <person name="Maheux A.F."/>
            <person name="Boudreau D.K."/>
            <person name="Berube E."/>
            <person name="Boissinot M."/>
            <person name="Raymond F."/>
            <person name="Brodeur S."/>
            <person name="Corbeil J."/>
            <person name="Isabel S."/>
            <person name="Omar R.F."/>
            <person name="Bergeron M.G."/>
        </authorList>
    </citation>
    <scope>NUCLEOTIDE SEQUENCE [LARGE SCALE GENOMIC DNA]</scope>
    <source>
        <strain evidence="2 3">CCRI-19302</strain>
    </source>
</reference>
<dbReference type="RefSeq" id="WP_094376709.1">
    <property type="nucleotide sequence ID" value="NZ_NOKA02000004.1"/>
</dbReference>
<evidence type="ECO:0000313" key="3">
    <source>
        <dbReference type="Proteomes" id="UP000216411"/>
    </source>
</evidence>
<protein>
    <submittedName>
        <fullName evidence="2">Catalase</fullName>
    </submittedName>
</protein>
<comment type="caution">
    <text evidence="2">The sequence shown here is derived from an EMBL/GenBank/DDBJ whole genome shotgun (WGS) entry which is preliminary data.</text>
</comment>
<accession>A0A255ILI5</accession>
<sequence length="176" mass="20832">MKAFQHFRTITQHKILVMQGCFKIGLYKQGLLHDLSKYSPTEFVVGCKYYQGMRSPNNAEREIKSYSEAWMHHKGRNKHHYEYWTDYSMDGRGIVPVPMPKKYVAEMFVDRVSASKIYLKEKYNTSMPLQYFKNGKAYYYMASKTSLELETLLIMLAERGEKATYNFIKTEFLKQP</sequence>
<dbReference type="EMBL" id="QICS01000006">
    <property type="protein sequence ID" value="PXV89553.1"/>
    <property type="molecule type" value="Genomic_DNA"/>
</dbReference>
<dbReference type="OrthoDB" id="9784470at2"/>
<dbReference type="Proteomes" id="UP000216411">
    <property type="component" value="Unassembled WGS sequence"/>
</dbReference>
<evidence type="ECO:0000313" key="4">
    <source>
        <dbReference type="Proteomes" id="UP000247523"/>
    </source>
</evidence>
<reference evidence="2" key="3">
    <citation type="submission" date="2018-07" db="EMBL/GenBank/DDBJ databases">
        <authorList>
            <person name="Quirk P.G."/>
            <person name="Krulwich T.A."/>
        </authorList>
    </citation>
    <scope>NUCLEOTIDE SEQUENCE</scope>
    <source>
        <strain evidence="2">CCRI-19302</strain>
    </source>
</reference>
<dbReference type="Proteomes" id="UP000247523">
    <property type="component" value="Unassembled WGS sequence"/>
</dbReference>
<dbReference type="InterPro" id="IPR043721">
    <property type="entry name" value="DUF5662"/>
</dbReference>
<evidence type="ECO:0000313" key="2">
    <source>
        <dbReference type="EMBL" id="RDY32269.1"/>
    </source>
</evidence>
<keyword evidence="3" id="KW-1185">Reference proteome</keyword>
<reference evidence="1 4" key="2">
    <citation type="submission" date="2018-05" db="EMBL/GenBank/DDBJ databases">
        <title>Genomic Encyclopedia of Type Strains, Phase IV (KMG-IV): sequencing the most valuable type-strain genomes for metagenomic binning, comparative biology and taxonomic classification.</title>
        <authorList>
            <person name="Goeker M."/>
        </authorList>
    </citation>
    <scope>NUCLEOTIDE SEQUENCE [LARGE SCALE GENOMIC DNA]</scope>
    <source>
        <strain evidence="1 4">DSM 28816</strain>
    </source>
</reference>
<proteinExistence type="predicted"/>
<organism evidence="2 3">
    <name type="scientific">Lachnotalea glycerini</name>
    <dbReference type="NCBI Taxonomy" id="1763509"/>
    <lineage>
        <taxon>Bacteria</taxon>
        <taxon>Bacillati</taxon>
        <taxon>Bacillota</taxon>
        <taxon>Clostridia</taxon>
        <taxon>Lachnospirales</taxon>
        <taxon>Lachnospiraceae</taxon>
        <taxon>Lachnotalea</taxon>
    </lineage>
</organism>
<gene>
    <name evidence="1" type="ORF">C8E03_106205</name>
    <name evidence="2" type="ORF">CG710_004610</name>
</gene>
<evidence type="ECO:0000313" key="1">
    <source>
        <dbReference type="EMBL" id="PXV89553.1"/>
    </source>
</evidence>
<name>A0A255ILI5_9FIRM</name>
<dbReference type="Pfam" id="PF18907">
    <property type="entry name" value="DUF5662"/>
    <property type="match status" value="1"/>
</dbReference>
<dbReference type="AlphaFoldDB" id="A0A255ILI5"/>
<dbReference type="EMBL" id="NOKA02000004">
    <property type="protein sequence ID" value="RDY32269.1"/>
    <property type="molecule type" value="Genomic_DNA"/>
</dbReference>